<keyword evidence="12" id="KW-1185">Reference proteome</keyword>
<comment type="caution">
    <text evidence="11">The sequence shown here is derived from an EMBL/GenBank/DDBJ whole genome shotgun (WGS) entry which is preliminary data.</text>
</comment>
<feature type="transmembrane region" description="Helical" evidence="8">
    <location>
        <begin position="20"/>
        <end position="46"/>
    </location>
</feature>
<dbReference type="PANTHER" id="PTHR30489:SF0">
    <property type="entry name" value="LIPOPROTEIN-RELEASING SYSTEM TRANSMEMBRANE PROTEIN LOLE"/>
    <property type="match status" value="1"/>
</dbReference>
<dbReference type="InterPro" id="IPR011925">
    <property type="entry name" value="LolCE_TM"/>
</dbReference>
<keyword evidence="5 8" id="KW-0812">Transmembrane</keyword>
<protein>
    <submittedName>
        <fullName evidence="11">Lipoprotein-releasing system permease protein</fullName>
    </submittedName>
</protein>
<dbReference type="AlphaFoldDB" id="A0A4V6NEH3"/>
<dbReference type="InterPro" id="IPR003838">
    <property type="entry name" value="ABC3_permease_C"/>
</dbReference>
<comment type="similarity">
    <text evidence="2">Belongs to the ABC-4 integral membrane protein family. LolC/E subfamily.</text>
</comment>
<dbReference type="OrthoDB" id="9808461at2"/>
<dbReference type="NCBIfam" id="TIGR02212">
    <property type="entry name" value="lolCE"/>
    <property type="match status" value="1"/>
</dbReference>
<keyword evidence="7 8" id="KW-0472">Membrane</keyword>
<comment type="subcellular location">
    <subcellularLocation>
        <location evidence="1">Cell membrane</location>
        <topology evidence="1">Multi-pass membrane protein</topology>
    </subcellularLocation>
</comment>
<dbReference type="InterPro" id="IPR051447">
    <property type="entry name" value="Lipoprotein-release_system"/>
</dbReference>
<evidence type="ECO:0000259" key="9">
    <source>
        <dbReference type="Pfam" id="PF02687"/>
    </source>
</evidence>
<keyword evidence="11" id="KW-0449">Lipoprotein</keyword>
<dbReference type="RefSeq" id="WP_132871878.1">
    <property type="nucleotide sequence ID" value="NZ_JBLJBI010000074.1"/>
</dbReference>
<dbReference type="InterPro" id="IPR025857">
    <property type="entry name" value="MacB_PCD"/>
</dbReference>
<reference evidence="11 12" key="1">
    <citation type="submission" date="2019-03" db="EMBL/GenBank/DDBJ databases">
        <title>Genomic Encyclopedia of Type Strains, Phase IV (KMG-IV): sequencing the most valuable type-strain genomes for metagenomic binning, comparative biology and taxonomic classification.</title>
        <authorList>
            <person name="Goeker M."/>
        </authorList>
    </citation>
    <scope>NUCLEOTIDE SEQUENCE [LARGE SCALE GENOMIC DNA]</scope>
    <source>
        <strain evidence="11 12">DSM 24984</strain>
    </source>
</reference>
<keyword evidence="6 8" id="KW-1133">Transmembrane helix</keyword>
<dbReference type="EMBL" id="SMGG01000003">
    <property type="protein sequence ID" value="TCK62091.1"/>
    <property type="molecule type" value="Genomic_DNA"/>
</dbReference>
<feature type="transmembrane region" description="Helical" evidence="8">
    <location>
        <begin position="327"/>
        <end position="350"/>
    </location>
</feature>
<dbReference type="GO" id="GO:0098797">
    <property type="term" value="C:plasma membrane protein complex"/>
    <property type="evidence" value="ECO:0007669"/>
    <property type="project" value="TreeGrafter"/>
</dbReference>
<dbReference type="Proteomes" id="UP000294614">
    <property type="component" value="Unassembled WGS sequence"/>
</dbReference>
<evidence type="ECO:0000256" key="4">
    <source>
        <dbReference type="ARBA" id="ARBA00022475"/>
    </source>
</evidence>
<dbReference type="PANTHER" id="PTHR30489">
    <property type="entry name" value="LIPOPROTEIN-RELEASING SYSTEM TRANSMEMBRANE PROTEIN LOLE"/>
    <property type="match status" value="1"/>
</dbReference>
<feature type="domain" description="MacB-like periplasmic core" evidence="10">
    <location>
        <begin position="25"/>
        <end position="229"/>
    </location>
</feature>
<dbReference type="GO" id="GO:0044874">
    <property type="term" value="P:lipoprotein localization to outer membrane"/>
    <property type="evidence" value="ECO:0007669"/>
    <property type="project" value="TreeGrafter"/>
</dbReference>
<keyword evidence="4" id="KW-1003">Cell membrane</keyword>
<evidence type="ECO:0000256" key="3">
    <source>
        <dbReference type="ARBA" id="ARBA00022448"/>
    </source>
</evidence>
<keyword evidence="3" id="KW-0813">Transport</keyword>
<evidence type="ECO:0000256" key="6">
    <source>
        <dbReference type="ARBA" id="ARBA00022989"/>
    </source>
</evidence>
<evidence type="ECO:0000256" key="5">
    <source>
        <dbReference type="ARBA" id="ARBA00022692"/>
    </source>
</evidence>
<evidence type="ECO:0000313" key="11">
    <source>
        <dbReference type="EMBL" id="TCK62091.1"/>
    </source>
</evidence>
<feature type="transmembrane region" description="Helical" evidence="8">
    <location>
        <begin position="371"/>
        <end position="391"/>
    </location>
</feature>
<evidence type="ECO:0000256" key="1">
    <source>
        <dbReference type="ARBA" id="ARBA00004651"/>
    </source>
</evidence>
<gene>
    <name evidence="11" type="ORF">C8D98_0601</name>
</gene>
<evidence type="ECO:0000313" key="12">
    <source>
        <dbReference type="Proteomes" id="UP000294614"/>
    </source>
</evidence>
<name>A0A4V6NEH3_9BACT</name>
<dbReference type="Pfam" id="PF02687">
    <property type="entry name" value="FtsX"/>
    <property type="match status" value="1"/>
</dbReference>
<sequence length="408" mass="44749">MNFERFIAKRYLKSRKSNRILSFISGVSVLGIVLGVATLIVVISVMNGFSDNLKNRILGANAHIVINRVDVSPIENWRDVQKEIASVRNVTGVSPFIISQVLLTSPNNVSGVVIRGVNAQDEMKVTTISKFMKEGSFADLSKKGSAPQIALGKELAANLGVLSGDMVTMVSPLGKKGPFGITPKMKYFQVCGVFDTGMYEYNNTLAYIDIKAAQEFFGLSDVVSGFSVGTSNFDLAVDISKEIQHKLDFPFWARDWISMNQNLFSALKLEKYAMFIILTLIIIVASFNVISMITVTVKDKKRDIAILRAMGASESSISGIFKRQGMIIGITGTLIGNILGLAICLILANFKIISLPADVYFMDRIPVKIEVMTFVVITVCSLVITYLAGLYPSRQSAKLDPVEALRRD</sequence>
<proteinExistence type="inferred from homology"/>
<evidence type="ECO:0000256" key="8">
    <source>
        <dbReference type="SAM" id="Phobius"/>
    </source>
</evidence>
<accession>A0A4V6NEH3</accession>
<dbReference type="Pfam" id="PF12704">
    <property type="entry name" value="MacB_PCD"/>
    <property type="match status" value="1"/>
</dbReference>
<evidence type="ECO:0000259" key="10">
    <source>
        <dbReference type="Pfam" id="PF12704"/>
    </source>
</evidence>
<evidence type="ECO:0000256" key="2">
    <source>
        <dbReference type="ARBA" id="ARBA00005236"/>
    </source>
</evidence>
<organism evidence="11 12">
    <name type="scientific">Seleniivibrio woodruffii</name>
    <dbReference type="NCBI Taxonomy" id="1078050"/>
    <lineage>
        <taxon>Bacteria</taxon>
        <taxon>Pseudomonadati</taxon>
        <taxon>Deferribacterota</taxon>
        <taxon>Deferribacteres</taxon>
        <taxon>Deferribacterales</taxon>
        <taxon>Geovibrionaceae</taxon>
        <taxon>Seleniivibrio</taxon>
    </lineage>
</organism>
<feature type="domain" description="ABC3 transporter permease C-terminal" evidence="9">
    <location>
        <begin position="275"/>
        <end position="401"/>
    </location>
</feature>
<dbReference type="GO" id="GO:0042953">
    <property type="term" value="P:lipoprotein transport"/>
    <property type="evidence" value="ECO:0007669"/>
    <property type="project" value="InterPro"/>
</dbReference>
<evidence type="ECO:0000256" key="7">
    <source>
        <dbReference type="ARBA" id="ARBA00023136"/>
    </source>
</evidence>
<feature type="transmembrane region" description="Helical" evidence="8">
    <location>
        <begin position="272"/>
        <end position="293"/>
    </location>
</feature>